<dbReference type="InParanoid" id="A0A067NA16"/>
<accession>A0A067NA16</accession>
<dbReference type="Pfam" id="PF10294">
    <property type="entry name" value="Methyltransf_16"/>
    <property type="match status" value="1"/>
</dbReference>
<evidence type="ECO:0008006" key="3">
    <source>
        <dbReference type="Google" id="ProtNLM"/>
    </source>
</evidence>
<dbReference type="HOGENOM" id="CLU_039535_0_0_1"/>
<dbReference type="GO" id="GO:0032991">
    <property type="term" value="C:protein-containing complex"/>
    <property type="evidence" value="ECO:0007669"/>
    <property type="project" value="TreeGrafter"/>
</dbReference>
<reference evidence="2" key="1">
    <citation type="journal article" date="2014" name="Proc. Natl. Acad. Sci. U.S.A.">
        <title>Extensive sampling of basidiomycete genomes demonstrates inadequacy of the white-rot/brown-rot paradigm for wood decay fungi.</title>
        <authorList>
            <person name="Riley R."/>
            <person name="Salamov A.A."/>
            <person name="Brown D.W."/>
            <person name="Nagy L.G."/>
            <person name="Floudas D."/>
            <person name="Held B.W."/>
            <person name="Levasseur A."/>
            <person name="Lombard V."/>
            <person name="Morin E."/>
            <person name="Otillar R."/>
            <person name="Lindquist E.A."/>
            <person name="Sun H."/>
            <person name="LaButti K.M."/>
            <person name="Schmutz J."/>
            <person name="Jabbour D."/>
            <person name="Luo H."/>
            <person name="Baker S.E."/>
            <person name="Pisabarro A.G."/>
            <person name="Walton J.D."/>
            <person name="Blanchette R.A."/>
            <person name="Henrissat B."/>
            <person name="Martin F."/>
            <person name="Cullen D."/>
            <person name="Hibbett D.S."/>
            <person name="Grigoriev I.V."/>
        </authorList>
    </citation>
    <scope>NUCLEOTIDE SEQUENCE [LARGE SCALE GENOMIC DNA]</scope>
    <source>
        <strain evidence="2">PC15</strain>
    </source>
</reference>
<dbReference type="PANTHER" id="PTHR14614:SF161">
    <property type="match status" value="1"/>
</dbReference>
<dbReference type="AlphaFoldDB" id="A0A067NA16"/>
<dbReference type="InterPro" id="IPR019410">
    <property type="entry name" value="Methyltransf_16"/>
</dbReference>
<dbReference type="Proteomes" id="UP000027073">
    <property type="component" value="Unassembled WGS sequence"/>
</dbReference>
<name>A0A067NA16_PLEO1</name>
<organism evidence="1 2">
    <name type="scientific">Pleurotus ostreatus (strain PC15)</name>
    <name type="common">Oyster mushroom</name>
    <dbReference type="NCBI Taxonomy" id="1137138"/>
    <lineage>
        <taxon>Eukaryota</taxon>
        <taxon>Fungi</taxon>
        <taxon>Dikarya</taxon>
        <taxon>Basidiomycota</taxon>
        <taxon>Agaricomycotina</taxon>
        <taxon>Agaricomycetes</taxon>
        <taxon>Agaricomycetidae</taxon>
        <taxon>Agaricales</taxon>
        <taxon>Pleurotineae</taxon>
        <taxon>Pleurotaceae</taxon>
        <taxon>Pleurotus</taxon>
    </lineage>
</organism>
<dbReference type="InterPro" id="IPR029063">
    <property type="entry name" value="SAM-dependent_MTases_sf"/>
</dbReference>
<gene>
    <name evidence="1" type="ORF">PLEOSDRAFT_1113910</name>
</gene>
<dbReference type="STRING" id="1137138.A0A067NA16"/>
<dbReference type="PANTHER" id="PTHR14614">
    <property type="entry name" value="HEPATOCELLULAR CARCINOMA-ASSOCIATED ANTIGEN"/>
    <property type="match status" value="1"/>
</dbReference>
<evidence type="ECO:0000313" key="1">
    <source>
        <dbReference type="EMBL" id="KDQ24699.1"/>
    </source>
</evidence>
<evidence type="ECO:0000313" key="2">
    <source>
        <dbReference type="Proteomes" id="UP000027073"/>
    </source>
</evidence>
<proteinExistence type="predicted"/>
<protein>
    <recommendedName>
        <fullName evidence="3">Methyltransferase-domain-containing protein</fullName>
    </recommendedName>
</protein>
<dbReference type="GO" id="GO:0008757">
    <property type="term" value="F:S-adenosylmethionine-dependent methyltransferase activity"/>
    <property type="evidence" value="ECO:0007669"/>
    <property type="project" value="UniProtKB-ARBA"/>
</dbReference>
<dbReference type="VEuPathDB" id="FungiDB:PLEOSDRAFT_1113910"/>
<dbReference type="EMBL" id="KL198011">
    <property type="protein sequence ID" value="KDQ24699.1"/>
    <property type="molecule type" value="Genomic_DNA"/>
</dbReference>
<dbReference type="Gene3D" id="3.40.50.150">
    <property type="entry name" value="Vaccinia Virus protein VP39"/>
    <property type="match status" value="1"/>
</dbReference>
<dbReference type="OrthoDB" id="413520at2759"/>
<sequence length="307" mass="34473">MTNAHDPNFPVGLQIKPLDISNQFLESGWSFDASAQKDAICKYGIAGRVWEAAFALKLYINPPPGWSFEPRFLDPHPDQSSRLFVELGSGSGVISHYISQATKHRRDTLLVTDLPEVCPLLEENLRGNSERLVIRPLSWGNAEEARQIHSELISGTDRFLTHIVCSDLVYFPELLSPLLRTLLQLSSPPFINPTFTTPQTIIISYKIRSFAKESVFWSAFGLWFSFYPVLYKARASSSWARTGSTEDIPFIFIAHRRPESLCWIVPNDDQSLLQGVGARGTSTPKSDDTFETLLLMSVDDDSDEDSS</sequence>
<dbReference type="GO" id="GO:0005829">
    <property type="term" value="C:cytosol"/>
    <property type="evidence" value="ECO:0007669"/>
    <property type="project" value="TreeGrafter"/>
</dbReference>